<reference evidence="9" key="1">
    <citation type="submission" date="2022-07" db="EMBL/GenBank/DDBJ databases">
        <title>Phylogenomic reconstructions and comparative analyses of Kickxellomycotina fungi.</title>
        <authorList>
            <person name="Reynolds N.K."/>
            <person name="Stajich J.E."/>
            <person name="Barry K."/>
            <person name="Grigoriev I.V."/>
            <person name="Crous P."/>
            <person name="Smith M.E."/>
        </authorList>
    </citation>
    <scope>NUCLEOTIDE SEQUENCE</scope>
    <source>
        <strain evidence="9">NRRL 1566</strain>
    </source>
</reference>
<evidence type="ECO:0000256" key="2">
    <source>
        <dbReference type="ARBA" id="ARBA00007355"/>
    </source>
</evidence>
<sequence>MNLLRSVYLRWKALRLPWRKEIFAGSDLDGNLYFERFVRGASRTRRRVIYRKDLSISEYSDKIIPVQWQAWMRHTRQQPPTVSELLQDIRRQERIAANVLKLAETNSRKPNTSLPGEKFQPENCDLELVSKNRCFAGEVRKYRHASVSTKCTMSFNIYLPDTALSNTTKVPVLFYLSGLTCNEDNMITKGGAIPFLSSECIALVVPDTSPRSSGIEGEDDDWELGTGAGFYVDATQEPWRNHYNMYSYVQTELQQLVFSSFSIDSTRVSIFGHSMGGHGALILSLRNPGYYKSASAFAPICHPSTSNWGQKQFKAYLGPNTEDWAKYDATELVKTYDGPELPILLDQGDSDQFYTNKQLQPSHFVIATKSSKNAIQLQDRMQPGYDHSYYFIQTFMEDHIKFHARYLKN</sequence>
<dbReference type="FunFam" id="3.40.50.1820:FF:000002">
    <property type="entry name" value="S-formylglutathione hydrolase"/>
    <property type="match status" value="1"/>
</dbReference>
<dbReference type="InterPro" id="IPR000801">
    <property type="entry name" value="Esterase-like"/>
</dbReference>
<keyword evidence="8" id="KW-0963">Cytoplasm</keyword>
<comment type="caution">
    <text evidence="9">The sequence shown here is derived from an EMBL/GenBank/DDBJ whole genome shotgun (WGS) entry which is preliminary data.</text>
</comment>
<dbReference type="AlphaFoldDB" id="A0A9W8ID68"/>
<comment type="catalytic activity">
    <reaction evidence="8">
        <text>S-formylglutathione + H2O = formate + glutathione + H(+)</text>
        <dbReference type="Rhea" id="RHEA:14961"/>
        <dbReference type="ChEBI" id="CHEBI:15377"/>
        <dbReference type="ChEBI" id="CHEBI:15378"/>
        <dbReference type="ChEBI" id="CHEBI:15740"/>
        <dbReference type="ChEBI" id="CHEBI:57688"/>
        <dbReference type="ChEBI" id="CHEBI:57925"/>
        <dbReference type="EC" id="3.1.2.12"/>
    </reaction>
</comment>
<feature type="active site" description="Charge relay system" evidence="7">
    <location>
        <position position="274"/>
    </location>
</feature>
<dbReference type="GO" id="GO:0052689">
    <property type="term" value="F:carboxylic ester hydrolase activity"/>
    <property type="evidence" value="ECO:0007669"/>
    <property type="project" value="UniProtKB-KW"/>
</dbReference>
<name>A0A9W8ID68_9FUNG</name>
<evidence type="ECO:0000256" key="3">
    <source>
        <dbReference type="ARBA" id="ARBA00012479"/>
    </source>
</evidence>
<accession>A0A9W8ID68</accession>
<dbReference type="Proteomes" id="UP001139887">
    <property type="component" value="Unassembled WGS sequence"/>
</dbReference>
<dbReference type="InterPro" id="IPR007763">
    <property type="entry name" value="NDUFA12"/>
</dbReference>
<comment type="similarity">
    <text evidence="2">Belongs to the complex I NDUFA12 subunit family.</text>
</comment>
<comment type="similarity">
    <text evidence="1 8">Belongs to the esterase D family.</text>
</comment>
<evidence type="ECO:0000256" key="4">
    <source>
        <dbReference type="ARBA" id="ARBA00016774"/>
    </source>
</evidence>
<dbReference type="Gene3D" id="3.40.50.1820">
    <property type="entry name" value="alpha/beta hydrolase"/>
    <property type="match status" value="1"/>
</dbReference>
<evidence type="ECO:0000256" key="7">
    <source>
        <dbReference type="PIRSR" id="PIRSR614186-1"/>
    </source>
</evidence>
<evidence type="ECO:0000256" key="6">
    <source>
        <dbReference type="ARBA" id="ARBA00022801"/>
    </source>
</evidence>
<evidence type="ECO:0000256" key="1">
    <source>
        <dbReference type="ARBA" id="ARBA00005622"/>
    </source>
</evidence>
<keyword evidence="6 8" id="KW-0378">Hydrolase</keyword>
<dbReference type="OrthoDB" id="420518at2759"/>
<comment type="function">
    <text evidence="8">Serine hydrolase involved in the detoxification of formaldehyde.</text>
</comment>
<feature type="active site" description="Charge relay system" evidence="7">
    <location>
        <position position="351"/>
    </location>
</feature>
<dbReference type="GO" id="GO:0005829">
    <property type="term" value="C:cytosol"/>
    <property type="evidence" value="ECO:0007669"/>
    <property type="project" value="TreeGrafter"/>
</dbReference>
<protein>
    <recommendedName>
        <fullName evidence="4 8">S-formylglutathione hydrolase</fullName>
        <ecNumber evidence="3 8">3.1.2.12</ecNumber>
    </recommendedName>
</protein>
<dbReference type="GO" id="GO:0045271">
    <property type="term" value="C:respiratory chain complex I"/>
    <property type="evidence" value="ECO:0007669"/>
    <property type="project" value="InterPro"/>
</dbReference>
<evidence type="ECO:0000256" key="5">
    <source>
        <dbReference type="ARBA" id="ARBA00022487"/>
    </source>
</evidence>
<dbReference type="InterPro" id="IPR029058">
    <property type="entry name" value="AB_hydrolase_fold"/>
</dbReference>
<keyword evidence="10" id="KW-1185">Reference proteome</keyword>
<dbReference type="GO" id="GO:0046294">
    <property type="term" value="P:formaldehyde catabolic process"/>
    <property type="evidence" value="ECO:0007669"/>
    <property type="project" value="InterPro"/>
</dbReference>
<evidence type="ECO:0000313" key="10">
    <source>
        <dbReference type="Proteomes" id="UP001139887"/>
    </source>
</evidence>
<comment type="subcellular location">
    <subcellularLocation>
        <location evidence="8">Cytoplasm</location>
    </subcellularLocation>
</comment>
<proteinExistence type="inferred from homology"/>
<evidence type="ECO:0000256" key="8">
    <source>
        <dbReference type="RuleBase" id="RU363068"/>
    </source>
</evidence>
<dbReference type="PANTHER" id="PTHR10061:SF0">
    <property type="entry name" value="S-FORMYLGLUTATHIONE HYDROLASE"/>
    <property type="match status" value="1"/>
</dbReference>
<organism evidence="9 10">
    <name type="scientific">Coemansia brasiliensis</name>
    <dbReference type="NCBI Taxonomy" id="2650707"/>
    <lineage>
        <taxon>Eukaryota</taxon>
        <taxon>Fungi</taxon>
        <taxon>Fungi incertae sedis</taxon>
        <taxon>Zoopagomycota</taxon>
        <taxon>Kickxellomycotina</taxon>
        <taxon>Kickxellomycetes</taxon>
        <taxon>Kickxellales</taxon>
        <taxon>Kickxellaceae</taxon>
        <taxon>Coemansia</taxon>
    </lineage>
</organism>
<feature type="active site" description="Charge relay system" evidence="7">
    <location>
        <position position="387"/>
    </location>
</feature>
<evidence type="ECO:0000313" key="9">
    <source>
        <dbReference type="EMBL" id="KAJ2847356.1"/>
    </source>
</evidence>
<keyword evidence="5 8" id="KW-0719">Serine esterase</keyword>
<dbReference type="Pfam" id="PF00756">
    <property type="entry name" value="Esterase"/>
    <property type="match status" value="1"/>
</dbReference>
<dbReference type="PANTHER" id="PTHR10061">
    <property type="entry name" value="S-FORMYLGLUTATHIONE HYDROLASE"/>
    <property type="match status" value="1"/>
</dbReference>
<dbReference type="Pfam" id="PF05071">
    <property type="entry name" value="NDUFA12"/>
    <property type="match status" value="1"/>
</dbReference>
<dbReference type="NCBIfam" id="TIGR02821">
    <property type="entry name" value="fghA_ester_D"/>
    <property type="match status" value="1"/>
</dbReference>
<dbReference type="GO" id="GO:0018738">
    <property type="term" value="F:S-formylglutathione hydrolase activity"/>
    <property type="evidence" value="ECO:0007669"/>
    <property type="project" value="UniProtKB-EC"/>
</dbReference>
<dbReference type="EC" id="3.1.2.12" evidence="3 8"/>
<gene>
    <name evidence="9" type="ORF">IWW36_003896</name>
</gene>
<dbReference type="EMBL" id="JANBUW010000330">
    <property type="protein sequence ID" value="KAJ2847356.1"/>
    <property type="molecule type" value="Genomic_DNA"/>
</dbReference>
<dbReference type="InterPro" id="IPR014186">
    <property type="entry name" value="S-formylglutathione_hydrol"/>
</dbReference>
<dbReference type="SUPFAM" id="SSF53474">
    <property type="entry name" value="alpha/beta-Hydrolases"/>
    <property type="match status" value="1"/>
</dbReference>